<feature type="region of interest" description="Disordered" evidence="1">
    <location>
        <begin position="1"/>
        <end position="34"/>
    </location>
</feature>
<protein>
    <submittedName>
        <fullName evidence="2">Uncharacterized protein</fullName>
    </submittedName>
</protein>
<organism evidence="2 3">
    <name type="scientific">Rhizobium tumorigenes</name>
    <dbReference type="NCBI Taxonomy" id="2041385"/>
    <lineage>
        <taxon>Bacteria</taxon>
        <taxon>Pseudomonadati</taxon>
        <taxon>Pseudomonadota</taxon>
        <taxon>Alphaproteobacteria</taxon>
        <taxon>Hyphomicrobiales</taxon>
        <taxon>Rhizobiaceae</taxon>
        <taxon>Rhizobium/Agrobacterium group</taxon>
        <taxon>Rhizobium</taxon>
    </lineage>
</organism>
<accession>A0AAF1K646</accession>
<feature type="compositionally biased region" description="Polar residues" evidence="1">
    <location>
        <begin position="160"/>
        <end position="172"/>
    </location>
</feature>
<evidence type="ECO:0000313" key="3">
    <source>
        <dbReference type="Proteomes" id="UP000249499"/>
    </source>
</evidence>
<keyword evidence="3" id="KW-1185">Reference proteome</keyword>
<dbReference type="KEGG" id="rtu:PR017_00765"/>
<evidence type="ECO:0000256" key="1">
    <source>
        <dbReference type="SAM" id="MobiDB-lite"/>
    </source>
</evidence>
<dbReference type="AlphaFoldDB" id="A0AAF1K646"/>
<proteinExistence type="predicted"/>
<gene>
    <name evidence="2" type="ORF">PR017_00765</name>
</gene>
<dbReference type="EMBL" id="CP117255">
    <property type="protein sequence ID" value="WFR95716.1"/>
    <property type="molecule type" value="Genomic_DNA"/>
</dbReference>
<evidence type="ECO:0000313" key="2">
    <source>
        <dbReference type="EMBL" id="WFR95716.1"/>
    </source>
</evidence>
<dbReference type="RefSeq" id="WP_111216646.1">
    <property type="nucleotide sequence ID" value="NZ_CP117255.1"/>
</dbReference>
<feature type="region of interest" description="Disordered" evidence="1">
    <location>
        <begin position="193"/>
        <end position="218"/>
    </location>
</feature>
<reference evidence="2 3" key="1">
    <citation type="journal article" date="2018" name="Sci. Rep.">
        <title>Rhizobium tumorigenes sp. nov., a novel plant tumorigenic bacterium isolated from cane gall tumors on thornless blackberry.</title>
        <authorList>
            <person name="Kuzmanovi N."/>
            <person name="Smalla K."/>
            <person name="Gronow S."/>
            <person name="PuBawska J."/>
        </authorList>
    </citation>
    <scope>NUCLEOTIDE SEQUENCE [LARGE SCALE GENOMIC DNA]</scope>
    <source>
        <strain evidence="2 3">1078</strain>
    </source>
</reference>
<reference evidence="3" key="2">
    <citation type="journal article" date="2023" name="MicrobiologyOpen">
        <title>Genomics of the tumorigenes clade of the family Rhizobiaceae and description of Rhizobium rhododendri sp. nov.</title>
        <authorList>
            <person name="Kuzmanovic N."/>
            <person name="diCenzo G.C."/>
            <person name="Bunk B."/>
            <person name="Sproeer C."/>
            <person name="Fruehling A."/>
            <person name="Neumann-Schaal M."/>
            <person name="Overmann J."/>
            <person name="Smalla K."/>
        </authorList>
    </citation>
    <scope>NUCLEOTIDE SEQUENCE [LARGE SCALE GENOMIC DNA]</scope>
    <source>
        <strain evidence="3">1078</strain>
    </source>
</reference>
<dbReference type="Proteomes" id="UP000249499">
    <property type="component" value="Chromosome"/>
</dbReference>
<sequence length="269" mass="29410">MSKETKAPPKGGAGDTQPKNEAGQRRSAGSKKSDNPILISTLEKIRAAIATAAKAHRKGLRDNLVALADVATSLLNDQEAWLTFVSVNWANNRRPKIGEQKDAFRWVLKYAFGPKKSGMKKASFYFNALGPLVEVGVIGKALKQKMKTDSLKGLQRQHSKGSTLPEASNTDQVPDHKPAVAAATKIQSVTTLEKKKPPASGLRDVYEKPRTKQKPHSGPFSLQLELVMDDKNNLLSAQYPCRVTLKGKIDGIGAEARMILEKVNFKKTK</sequence>
<name>A0AAF1K646_9HYPH</name>
<feature type="region of interest" description="Disordered" evidence="1">
    <location>
        <begin position="149"/>
        <end position="175"/>
    </location>
</feature>